<proteinExistence type="predicted"/>
<sequence length="1220" mass="139229">MEEFTEEVQIVEDEDNEPPEVRKNILANPSPPTRAVSVRGEGRDEEWKTKGTICASMGAMVPLVGKLDMLLGPQGWSSKRVKDAIHLLKADVEEISCYLHELAEVEDPPPTGMCWMNEARDLSYDMEDFIHSLYEKREDPSIVAKTYRALGKFTSPVKTPKRLVQTISEFRMYVQEAIQRREVYGLSDSGPCSVSNWRRRFVSVGPMLPTRYEETADIIVDGRMNEFITSLAEDGEQHLKVISVFGSSCLGKTTFARVLYNRFVKQYSCQAFIRVSRKPDMKRIFGDMLSQLQGKHPPHGCKEIELIDSITKYLQDKSYLIIIDDVWTASLWNAINQVFPKGSHGSRIITTTQIEDVALTCCRYRSELVFEMKPLDEDHSRKLFFNRLFFSESYCPQDLKEILTEIVEICGGLPLATVSIASLLASQPVITIDLLTYIYQSLISCFSANSTSERTRKVLNLSYNNLPNHLKTCLLYVSMYLEGRTFYKDDLVKQWMAEGFIETTQCQVVEKVAESYLHQLIGRRFIQPTSINYNNEVVSCTVHDAVHDLIAHKSAEENFIVAIDYSQMNVALSHKVRRLSLLFGDTRYAKTPANIGMTQVRSLTFFGLHECMPCITEFKLLCVLNLQLCDHGGDNNLVDLSGISELFQLRYLKIASDVCIKLPNHGLECLETLDITDARVSCVPWNIHLPRMLHLSLSDEVDLMKWIDSLVSYGKLNYLQELHITSSSTSDFHYLRCIIESSHEKLKTIIVRPGSLVKNVVVPDKVAQIWNDVTLPPLLQRFEFVTHNPIVFSRIPPSVEKHGNLCSLNIEVRDLDMRCVDILKGLPVLTALSLYVHSAPFQRIMFDKAGFSVLKYLKLRFTSGIAWLKFEAGAMPNLCKLKLVFYAIPRMDQQLALISDRRRLFEHHKDGTAVISIDHMPCVKEISVKFGGAAADVQYALRVGVSNHPSNPTINKQPMDCRFYGDKRSKLKQQLDEILVEEQEEYDQKQPDEYHKQQKDKILEEEQDEYRKHQPDKILEEEPDEYNKHQPDKILEDEPDEYHKTSERSADTSILSSPKLQTLSPKKTNRASRKSFPPLHVSDTRFMVGSVKEIVRLAIDIKKALGTVHQCKNACDNLREVVNTVQTMVAPLGTIETPRFRAILTSLEADLRRAYDLVKACQKKRSIAYTLFTSRGLSKQLLKVREDIQDHMVSESFATSIIILMNPSPPDYRGEPRDTS</sequence>
<dbReference type="EnsemblPlants" id="AVESA.00010b.r2.2DG0390260.1">
    <property type="protein sequence ID" value="AVESA.00010b.r2.2DG0390260.1.CDS"/>
    <property type="gene ID" value="AVESA.00010b.r2.2DG0390260"/>
</dbReference>
<keyword evidence="2" id="KW-1185">Reference proteome</keyword>
<name>A0ACD5VAJ5_AVESA</name>
<evidence type="ECO:0000313" key="2">
    <source>
        <dbReference type="Proteomes" id="UP001732700"/>
    </source>
</evidence>
<dbReference type="Proteomes" id="UP001732700">
    <property type="component" value="Chromosome 2D"/>
</dbReference>
<organism evidence="1 2">
    <name type="scientific">Avena sativa</name>
    <name type="common">Oat</name>
    <dbReference type="NCBI Taxonomy" id="4498"/>
    <lineage>
        <taxon>Eukaryota</taxon>
        <taxon>Viridiplantae</taxon>
        <taxon>Streptophyta</taxon>
        <taxon>Embryophyta</taxon>
        <taxon>Tracheophyta</taxon>
        <taxon>Spermatophyta</taxon>
        <taxon>Magnoliopsida</taxon>
        <taxon>Liliopsida</taxon>
        <taxon>Poales</taxon>
        <taxon>Poaceae</taxon>
        <taxon>BOP clade</taxon>
        <taxon>Pooideae</taxon>
        <taxon>Poodae</taxon>
        <taxon>Poeae</taxon>
        <taxon>Poeae Chloroplast Group 1 (Aveneae type)</taxon>
        <taxon>Aveninae</taxon>
        <taxon>Avena</taxon>
    </lineage>
</organism>
<reference evidence="1" key="1">
    <citation type="submission" date="2021-05" db="EMBL/GenBank/DDBJ databases">
        <authorList>
            <person name="Scholz U."/>
            <person name="Mascher M."/>
            <person name="Fiebig A."/>
        </authorList>
    </citation>
    <scope>NUCLEOTIDE SEQUENCE [LARGE SCALE GENOMIC DNA]</scope>
</reference>
<evidence type="ECO:0000313" key="1">
    <source>
        <dbReference type="EnsemblPlants" id="AVESA.00010b.r2.2DG0390260.1.CDS"/>
    </source>
</evidence>
<protein>
    <submittedName>
        <fullName evidence="1">Uncharacterized protein</fullName>
    </submittedName>
</protein>
<reference evidence="1" key="2">
    <citation type="submission" date="2025-09" db="UniProtKB">
        <authorList>
            <consortium name="EnsemblPlants"/>
        </authorList>
    </citation>
    <scope>IDENTIFICATION</scope>
</reference>
<accession>A0ACD5VAJ5</accession>